<evidence type="ECO:0000313" key="8">
    <source>
        <dbReference type="EMBL" id="KAJ6219922.1"/>
    </source>
</evidence>
<gene>
    <name evidence="8" type="ORF">RDWZM_005734</name>
</gene>
<reference evidence="8" key="1">
    <citation type="submission" date="2022-12" db="EMBL/GenBank/DDBJ databases">
        <title>Genome assemblies of Blomia tropicalis.</title>
        <authorList>
            <person name="Cui Y."/>
        </authorList>
    </citation>
    <scope>NUCLEOTIDE SEQUENCE</scope>
    <source>
        <tissue evidence="8">Adult mites</tissue>
    </source>
</reference>
<dbReference type="Pfam" id="PF14497">
    <property type="entry name" value="GST_C_3"/>
    <property type="match status" value="1"/>
</dbReference>
<dbReference type="PANTHER" id="PTHR11571:SF222">
    <property type="entry name" value="GLUTATHIONE TRANSFERASE"/>
    <property type="match status" value="1"/>
</dbReference>
<dbReference type="InterPro" id="IPR036249">
    <property type="entry name" value="Thioredoxin-like_sf"/>
</dbReference>
<dbReference type="CDD" id="cd03075">
    <property type="entry name" value="GST_N_Mu"/>
    <property type="match status" value="1"/>
</dbReference>
<comment type="caution">
    <text evidence="8">The sequence shown here is derived from an EMBL/GenBank/DDBJ whole genome shotgun (WGS) entry which is preliminary data.</text>
</comment>
<dbReference type="InterPro" id="IPR010987">
    <property type="entry name" value="Glutathione-S-Trfase_C-like"/>
</dbReference>
<organism evidence="8 9">
    <name type="scientific">Blomia tropicalis</name>
    <name type="common">Mite</name>
    <dbReference type="NCBI Taxonomy" id="40697"/>
    <lineage>
        <taxon>Eukaryota</taxon>
        <taxon>Metazoa</taxon>
        <taxon>Ecdysozoa</taxon>
        <taxon>Arthropoda</taxon>
        <taxon>Chelicerata</taxon>
        <taxon>Arachnida</taxon>
        <taxon>Acari</taxon>
        <taxon>Acariformes</taxon>
        <taxon>Sarcoptiformes</taxon>
        <taxon>Astigmata</taxon>
        <taxon>Glycyphagoidea</taxon>
        <taxon>Echimyopodidae</taxon>
        <taxon>Blomia</taxon>
    </lineage>
</organism>
<evidence type="ECO:0000259" key="6">
    <source>
        <dbReference type="PROSITE" id="PS50404"/>
    </source>
</evidence>
<dbReference type="InterPro" id="IPR004045">
    <property type="entry name" value="Glutathione_S-Trfase_N"/>
</dbReference>
<dbReference type="GO" id="GO:0004364">
    <property type="term" value="F:glutathione transferase activity"/>
    <property type="evidence" value="ECO:0007669"/>
    <property type="project" value="UniProtKB-EC"/>
</dbReference>
<dbReference type="InterPro" id="IPR004046">
    <property type="entry name" value="GST_C"/>
</dbReference>
<keyword evidence="9" id="KW-1185">Reference proteome</keyword>
<dbReference type="AlphaFoldDB" id="A0A9Q0M6K7"/>
<proteinExistence type="inferred from homology"/>
<dbReference type="SUPFAM" id="SSF52833">
    <property type="entry name" value="Thioredoxin-like"/>
    <property type="match status" value="1"/>
</dbReference>
<comment type="similarity">
    <text evidence="2">Belongs to the GST superfamily. Mu family.</text>
</comment>
<dbReference type="Pfam" id="PF02798">
    <property type="entry name" value="GST_N"/>
    <property type="match status" value="1"/>
</dbReference>
<comment type="catalytic activity">
    <reaction evidence="5">
        <text>RX + glutathione = an S-substituted glutathione + a halide anion + H(+)</text>
        <dbReference type="Rhea" id="RHEA:16437"/>
        <dbReference type="ChEBI" id="CHEBI:15378"/>
        <dbReference type="ChEBI" id="CHEBI:16042"/>
        <dbReference type="ChEBI" id="CHEBI:17792"/>
        <dbReference type="ChEBI" id="CHEBI:57925"/>
        <dbReference type="ChEBI" id="CHEBI:90779"/>
        <dbReference type="EC" id="2.5.1.18"/>
    </reaction>
</comment>
<dbReference type="PROSITE" id="PS50404">
    <property type="entry name" value="GST_NTER"/>
    <property type="match status" value="1"/>
</dbReference>
<protein>
    <recommendedName>
        <fullName evidence="3">glutathione transferase</fullName>
        <ecNumber evidence="3">2.5.1.18</ecNumber>
    </recommendedName>
</protein>
<dbReference type="InterPro" id="IPR050213">
    <property type="entry name" value="GST_superfamily"/>
</dbReference>
<dbReference type="EC" id="2.5.1.18" evidence="3"/>
<dbReference type="SUPFAM" id="SSF47616">
    <property type="entry name" value="GST C-terminal domain-like"/>
    <property type="match status" value="1"/>
</dbReference>
<accession>A0A9Q0M6K7</accession>
<dbReference type="PROSITE" id="PS50405">
    <property type="entry name" value="GST_CTER"/>
    <property type="match status" value="1"/>
</dbReference>
<dbReference type="SFLD" id="SFLDS00019">
    <property type="entry name" value="Glutathione_Transferase_(cytos"/>
    <property type="match status" value="1"/>
</dbReference>
<name>A0A9Q0M6K7_BLOTA</name>
<dbReference type="EMBL" id="JAPWDV010000002">
    <property type="protein sequence ID" value="KAJ6219922.1"/>
    <property type="molecule type" value="Genomic_DNA"/>
</dbReference>
<evidence type="ECO:0000256" key="4">
    <source>
        <dbReference type="ARBA" id="ARBA00022679"/>
    </source>
</evidence>
<dbReference type="InterPro" id="IPR036282">
    <property type="entry name" value="Glutathione-S-Trfase_C_sf"/>
</dbReference>
<dbReference type="PANTHER" id="PTHR11571">
    <property type="entry name" value="GLUTATHIONE S-TRANSFERASE"/>
    <property type="match status" value="1"/>
</dbReference>
<evidence type="ECO:0000259" key="7">
    <source>
        <dbReference type="PROSITE" id="PS50405"/>
    </source>
</evidence>
<comment type="function">
    <text evidence="1">Conjugation of reduced glutathione to a wide number of exogenous and endogenous hydrophobic electrophiles.</text>
</comment>
<dbReference type="InterPro" id="IPR040079">
    <property type="entry name" value="Glutathione_S-Trfase"/>
</dbReference>
<evidence type="ECO:0000313" key="9">
    <source>
        <dbReference type="Proteomes" id="UP001142055"/>
    </source>
</evidence>
<dbReference type="SFLD" id="SFLDG00363">
    <property type="entry name" value="AMPS_(cytGST):_Alpha-__Mu-__Pi"/>
    <property type="match status" value="1"/>
</dbReference>
<feature type="domain" description="GST C-terminal" evidence="7">
    <location>
        <begin position="85"/>
        <end position="205"/>
    </location>
</feature>
<evidence type="ECO:0000256" key="1">
    <source>
        <dbReference type="ARBA" id="ARBA00003701"/>
    </source>
</evidence>
<dbReference type="SFLD" id="SFLDG01205">
    <property type="entry name" value="AMPS.1"/>
    <property type="match status" value="1"/>
</dbReference>
<dbReference type="OMA" id="ADFIMYE"/>
<evidence type="ECO:0000256" key="3">
    <source>
        <dbReference type="ARBA" id="ARBA00012452"/>
    </source>
</evidence>
<feature type="domain" description="GST N-terminal" evidence="6">
    <location>
        <begin position="3"/>
        <end position="83"/>
    </location>
</feature>
<sequence length="212" mass="23858">MATKPILGYWDIRGLAEPIRMLLAYGEIAYEDKRYTDRDVWLAEKFTLGLDFPNLPYFFDGDVKLSQTLAILRYLARKLNLDGADCKEKVTISLVEQQIVDLNMAMGRIAYDPNCDKVKEDYLKALPDQLKLVSNFLGEKPFAAGANLSYVDFVMYEYLKKVSVLVPGSLDATANLAKFVGRIESLPKVAQYIASKTPKLFNGPIAKWNAEA</sequence>
<dbReference type="Proteomes" id="UP001142055">
    <property type="component" value="Chromosome 2"/>
</dbReference>
<dbReference type="GO" id="GO:0006749">
    <property type="term" value="P:glutathione metabolic process"/>
    <property type="evidence" value="ECO:0007669"/>
    <property type="project" value="TreeGrafter"/>
</dbReference>
<keyword evidence="4" id="KW-0808">Transferase</keyword>
<dbReference type="FunFam" id="1.20.1050.10:FF:000003">
    <property type="entry name" value="Glutathione S-transferase 2"/>
    <property type="match status" value="1"/>
</dbReference>
<evidence type="ECO:0000256" key="2">
    <source>
        <dbReference type="ARBA" id="ARBA00005861"/>
    </source>
</evidence>
<dbReference type="Gene3D" id="1.20.1050.130">
    <property type="match status" value="1"/>
</dbReference>
<evidence type="ECO:0000256" key="5">
    <source>
        <dbReference type="ARBA" id="ARBA00047960"/>
    </source>
</evidence>